<evidence type="ECO:0000256" key="3">
    <source>
        <dbReference type="ARBA" id="ARBA00018569"/>
    </source>
</evidence>
<reference evidence="7 8" key="1">
    <citation type="journal article" date="2015" name="Nature">
        <title>rRNA introns, odd ribosomes, and small enigmatic genomes across a large radiation of phyla.</title>
        <authorList>
            <person name="Brown C.T."/>
            <person name="Hug L.A."/>
            <person name="Thomas B.C."/>
            <person name="Sharon I."/>
            <person name="Castelle C.J."/>
            <person name="Singh A."/>
            <person name="Wilkins M.J."/>
            <person name="Williams K.H."/>
            <person name="Banfield J.F."/>
        </authorList>
    </citation>
    <scope>NUCLEOTIDE SEQUENCE [LARGE SCALE GENOMIC DNA]</scope>
</reference>
<proteinExistence type="inferred from homology"/>
<protein>
    <recommendedName>
        <fullName evidence="3">UDP-glucose 4-epimerase</fullName>
    </recommendedName>
    <alternativeName>
        <fullName evidence="5">Galactowaldenase</fullName>
    </alternativeName>
    <alternativeName>
        <fullName evidence="4">UDP-galactose 4-epimerase</fullName>
    </alternativeName>
</protein>
<evidence type="ECO:0000256" key="1">
    <source>
        <dbReference type="ARBA" id="ARBA00004947"/>
    </source>
</evidence>
<dbReference type="EMBL" id="LCHM01000055">
    <property type="protein sequence ID" value="KKT35344.1"/>
    <property type="molecule type" value="Genomic_DNA"/>
</dbReference>
<dbReference type="Gene3D" id="3.40.50.720">
    <property type="entry name" value="NAD(P)-binding Rossmann-like Domain"/>
    <property type="match status" value="1"/>
</dbReference>
<dbReference type="PATRIC" id="fig|1618447.3.peg.1088"/>
<dbReference type="PANTHER" id="PTHR43725">
    <property type="entry name" value="UDP-GLUCOSE 4-EPIMERASE"/>
    <property type="match status" value="1"/>
</dbReference>
<accession>A0A0G1JIZ6</accession>
<name>A0A0G1JIZ6_9BACT</name>
<sequence>MGKHNIVLITGGLGYIGAPTAYALSRMGFRVVVFDSARFCQSIPGIKEVPNPGIGKKENYIFVQGDIRDISALTLVMKKYQPGIVIHFAALTSATESEKQKALYVDTNVRGTKNVLGAMKTSGCNNLIFASSASVYGLVNNGLSEDSVVHPMHTYASTKKEAEQIIQEEAAIRWVILRYFNVVGATKDGLFGEPIRKNPKLIPSALRVGLGLQKKLPIYGNDYPTPDGTAIRDYISLEDVVRSNIDAVRFMQKDNPSNIFNIGSGVGTSNLEAVHVVEKKLGKKIPILLKNKRKEAIISVANIKKAKKMLGWKPQCSSLPKIIDGLVSFQKNFINNRNSVRI</sequence>
<comment type="similarity">
    <text evidence="2">Belongs to the NAD(P)-dependent epimerase/dehydratase family.</text>
</comment>
<dbReference type="PANTHER" id="PTHR43725:SF53">
    <property type="entry name" value="UDP-ARABINOSE 4-EPIMERASE 1"/>
    <property type="match status" value="1"/>
</dbReference>
<dbReference type="Proteomes" id="UP000034617">
    <property type="component" value="Unassembled WGS sequence"/>
</dbReference>
<dbReference type="Gene3D" id="3.90.25.10">
    <property type="entry name" value="UDP-galactose 4-epimerase, domain 1"/>
    <property type="match status" value="1"/>
</dbReference>
<dbReference type="InterPro" id="IPR036291">
    <property type="entry name" value="NAD(P)-bd_dom_sf"/>
</dbReference>
<dbReference type="Pfam" id="PF01370">
    <property type="entry name" value="Epimerase"/>
    <property type="match status" value="1"/>
</dbReference>
<evidence type="ECO:0000256" key="4">
    <source>
        <dbReference type="ARBA" id="ARBA00031367"/>
    </source>
</evidence>
<dbReference type="AlphaFoldDB" id="A0A0G1JIZ6"/>
<gene>
    <name evidence="7" type="ORF">UW22_C0055G0005</name>
</gene>
<feature type="domain" description="NAD-dependent epimerase/dehydratase" evidence="6">
    <location>
        <begin position="7"/>
        <end position="263"/>
    </location>
</feature>
<organism evidence="7 8">
    <name type="scientific">Candidatus Gottesmanbacteria bacterium GW2011_GWB1_44_11c</name>
    <dbReference type="NCBI Taxonomy" id="1618447"/>
    <lineage>
        <taxon>Bacteria</taxon>
        <taxon>Candidatus Gottesmaniibacteriota</taxon>
    </lineage>
</organism>
<evidence type="ECO:0000256" key="5">
    <source>
        <dbReference type="ARBA" id="ARBA00033067"/>
    </source>
</evidence>
<evidence type="ECO:0000256" key="2">
    <source>
        <dbReference type="ARBA" id="ARBA00007637"/>
    </source>
</evidence>
<dbReference type="SUPFAM" id="SSF51735">
    <property type="entry name" value="NAD(P)-binding Rossmann-fold domains"/>
    <property type="match status" value="1"/>
</dbReference>
<evidence type="ECO:0000313" key="8">
    <source>
        <dbReference type="Proteomes" id="UP000034617"/>
    </source>
</evidence>
<evidence type="ECO:0000313" key="7">
    <source>
        <dbReference type="EMBL" id="KKT35344.1"/>
    </source>
</evidence>
<dbReference type="InterPro" id="IPR001509">
    <property type="entry name" value="Epimerase_deHydtase"/>
</dbReference>
<comment type="caution">
    <text evidence="7">The sequence shown here is derived from an EMBL/GenBank/DDBJ whole genome shotgun (WGS) entry which is preliminary data.</text>
</comment>
<evidence type="ECO:0000259" key="6">
    <source>
        <dbReference type="Pfam" id="PF01370"/>
    </source>
</evidence>
<comment type="pathway">
    <text evidence="1">Carbohydrate metabolism; galactose metabolism.</text>
</comment>